<dbReference type="GO" id="GO:0055085">
    <property type="term" value="P:transmembrane transport"/>
    <property type="evidence" value="ECO:0007669"/>
    <property type="project" value="InterPro"/>
</dbReference>
<dbReference type="InterPro" id="IPR000515">
    <property type="entry name" value="MetI-like"/>
</dbReference>
<evidence type="ECO:0000256" key="6">
    <source>
        <dbReference type="ARBA" id="ARBA00023136"/>
    </source>
</evidence>
<dbReference type="Gene3D" id="1.10.3720.10">
    <property type="entry name" value="MetI-like"/>
    <property type="match status" value="1"/>
</dbReference>
<organism evidence="9 10">
    <name type="scientific">Sinorhizobium fredii (strain HH103)</name>
    <dbReference type="NCBI Taxonomy" id="1117943"/>
    <lineage>
        <taxon>Bacteria</taxon>
        <taxon>Pseudomonadati</taxon>
        <taxon>Pseudomonadota</taxon>
        <taxon>Alphaproteobacteria</taxon>
        <taxon>Hyphomicrobiales</taxon>
        <taxon>Rhizobiaceae</taxon>
        <taxon>Sinorhizobium/Ensifer group</taxon>
        <taxon>Sinorhizobium</taxon>
    </lineage>
</organism>
<dbReference type="PROSITE" id="PS50928">
    <property type="entry name" value="ABC_TM1"/>
    <property type="match status" value="1"/>
</dbReference>
<keyword evidence="9" id="KW-0614">Plasmid</keyword>
<feature type="transmembrane region" description="Helical" evidence="7">
    <location>
        <begin position="130"/>
        <end position="154"/>
    </location>
</feature>
<dbReference type="KEGG" id="sfh:SFHH103_06650"/>
<keyword evidence="3" id="KW-1003">Cell membrane</keyword>
<protein>
    <submittedName>
        <fullName evidence="9">ABC transporter permease protein</fullName>
    </submittedName>
</protein>
<feature type="transmembrane region" description="Helical" evidence="7">
    <location>
        <begin position="166"/>
        <end position="184"/>
    </location>
</feature>
<feature type="domain" description="ABC transmembrane type-1" evidence="8">
    <location>
        <begin position="126"/>
        <end position="313"/>
    </location>
</feature>
<evidence type="ECO:0000256" key="1">
    <source>
        <dbReference type="ARBA" id="ARBA00004651"/>
    </source>
</evidence>
<evidence type="ECO:0000256" key="2">
    <source>
        <dbReference type="ARBA" id="ARBA00022448"/>
    </source>
</evidence>
<accession>G9AJ76</accession>
<evidence type="ECO:0000313" key="10">
    <source>
        <dbReference type="Proteomes" id="UP000007735"/>
    </source>
</evidence>
<feature type="transmembrane region" description="Helical" evidence="7">
    <location>
        <begin position="241"/>
        <end position="270"/>
    </location>
</feature>
<comment type="similarity">
    <text evidence="7">Belongs to the binding-protein-dependent transport system permease family.</text>
</comment>
<keyword evidence="5 7" id="KW-1133">Transmembrane helix</keyword>
<dbReference type="PATRIC" id="fig|380.5.peg.6190"/>
<evidence type="ECO:0000256" key="4">
    <source>
        <dbReference type="ARBA" id="ARBA00022692"/>
    </source>
</evidence>
<feature type="transmembrane region" description="Helical" evidence="7">
    <location>
        <begin position="63"/>
        <end position="86"/>
    </location>
</feature>
<dbReference type="Pfam" id="PF00528">
    <property type="entry name" value="BPD_transp_1"/>
    <property type="match status" value="1"/>
</dbReference>
<dbReference type="EMBL" id="HE616899">
    <property type="protein sequence ID" value="CCF01108.1"/>
    <property type="molecule type" value="Genomic_DNA"/>
</dbReference>
<dbReference type="InterPro" id="IPR050366">
    <property type="entry name" value="BP-dependent_transpt_permease"/>
</dbReference>
<evidence type="ECO:0000259" key="8">
    <source>
        <dbReference type="PROSITE" id="PS50928"/>
    </source>
</evidence>
<proteinExistence type="inferred from homology"/>
<evidence type="ECO:0000256" key="3">
    <source>
        <dbReference type="ARBA" id="ARBA00022475"/>
    </source>
</evidence>
<geneLocation type="plasmid" evidence="9 10">
    <name>pSfHH103e</name>
</geneLocation>
<feature type="transmembrane region" description="Helical" evidence="7">
    <location>
        <begin position="190"/>
        <end position="207"/>
    </location>
</feature>
<dbReference type="PANTHER" id="PTHR43386:SF25">
    <property type="entry name" value="PEPTIDE ABC TRANSPORTER PERMEASE PROTEIN"/>
    <property type="match status" value="1"/>
</dbReference>
<feature type="transmembrane region" description="Helical" evidence="7">
    <location>
        <begin position="290"/>
        <end position="313"/>
    </location>
</feature>
<reference evidence="9 10" key="1">
    <citation type="journal article" date="2012" name="J. Bacteriol.">
        <title>Genome sequence of the soybean symbiont Sinorhizobium fredii HH103.</title>
        <authorList>
            <person name="Weidner S."/>
            <person name="Becker A."/>
            <person name="Bonilla I."/>
            <person name="Jaenicke S."/>
            <person name="Lloret J."/>
            <person name="Margaret I."/>
            <person name="Puhler A."/>
            <person name="Ruiz-Sainz J.E."/>
            <person name="Schneiker-Bekel S."/>
            <person name="Szczepanowski R."/>
            <person name="Vinardell J.M."/>
            <person name="Zehner S."/>
            <person name="Gottfert M."/>
        </authorList>
    </citation>
    <scope>NUCLEOTIDE SEQUENCE [LARGE SCALE GENOMIC DNA]</scope>
    <source>
        <strain evidence="9 10">HH103</strain>
        <plasmid evidence="10">pSfHH103e</plasmid>
    </source>
</reference>
<dbReference type="CDD" id="cd06261">
    <property type="entry name" value="TM_PBP2"/>
    <property type="match status" value="1"/>
</dbReference>
<dbReference type="PANTHER" id="PTHR43386">
    <property type="entry name" value="OLIGOPEPTIDE TRANSPORT SYSTEM PERMEASE PROTEIN APPC"/>
    <property type="match status" value="1"/>
</dbReference>
<dbReference type="GO" id="GO:0005886">
    <property type="term" value="C:plasma membrane"/>
    <property type="evidence" value="ECO:0007669"/>
    <property type="project" value="UniProtKB-SubCell"/>
</dbReference>
<dbReference type="SUPFAM" id="SSF161098">
    <property type="entry name" value="MetI-like"/>
    <property type="match status" value="1"/>
</dbReference>
<keyword evidence="2 7" id="KW-0813">Transport</keyword>
<gene>
    <name evidence="9" type="ordered locus">SFHH103_06650</name>
</gene>
<evidence type="ECO:0000256" key="7">
    <source>
        <dbReference type="RuleBase" id="RU363032"/>
    </source>
</evidence>
<keyword evidence="4 7" id="KW-0812">Transmembrane</keyword>
<dbReference type="Pfam" id="PF12911">
    <property type="entry name" value="OppC_N"/>
    <property type="match status" value="1"/>
</dbReference>
<dbReference type="Proteomes" id="UP000007735">
    <property type="component" value="Plasmid pSfHH103e"/>
</dbReference>
<name>G9AJ76_SINF1</name>
<dbReference type="AlphaFoldDB" id="G9AJ76"/>
<dbReference type="InterPro" id="IPR025966">
    <property type="entry name" value="OppC_N"/>
</dbReference>
<dbReference type="HOGENOM" id="CLU_028518_5_3_5"/>
<comment type="subcellular location">
    <subcellularLocation>
        <location evidence="1 7">Cell membrane</location>
        <topology evidence="1 7">Multi-pass membrane protein</topology>
    </subcellularLocation>
</comment>
<dbReference type="InterPro" id="IPR035906">
    <property type="entry name" value="MetI-like_sf"/>
</dbReference>
<keyword evidence="6 7" id="KW-0472">Membrane</keyword>
<evidence type="ECO:0000313" key="9">
    <source>
        <dbReference type="EMBL" id="CCF01108.1"/>
    </source>
</evidence>
<sequence>MTAESPTREVTARIPCRARAERENVMTVNSPTIDIVERAKPRVEEEKVRSTLHFIGKAVASDVFALTGAGIIALFVICAVFAPLLAPYDPNFSDPVLRLRGIGTEGHILGLDGQGRDILSRLLYGARYTLFTGITPVVIGAAISIPLGMVAAYYERGHIIMRVMDVFFAFPMVLLAILMSAFLGPSMTNLIAALIVVLIPYNTRVVFIEAVTQRSQGYVEASRAAASSDFKILFIEMLPNIVAASVVYSTTVVGTVVITSAGLSFLGLGVQPPTPEWGVMTSEGRSVLPIAPHVATIPGLAITLLVIGFNLLGDSLRDALDPRTRLK</sequence>
<evidence type="ECO:0000256" key="5">
    <source>
        <dbReference type="ARBA" id="ARBA00022989"/>
    </source>
</evidence>